<dbReference type="InterPro" id="IPR039425">
    <property type="entry name" value="RNA_pol_sigma-70-like"/>
</dbReference>
<dbReference type="GO" id="GO:0006352">
    <property type="term" value="P:DNA-templated transcription initiation"/>
    <property type="evidence" value="ECO:0007669"/>
    <property type="project" value="InterPro"/>
</dbReference>
<dbReference type="EMBL" id="FOBB01000010">
    <property type="protein sequence ID" value="SEN38585.1"/>
    <property type="molecule type" value="Genomic_DNA"/>
</dbReference>
<dbReference type="Gene3D" id="1.10.10.10">
    <property type="entry name" value="Winged helix-like DNA-binding domain superfamily/Winged helix DNA-binding domain"/>
    <property type="match status" value="1"/>
</dbReference>
<evidence type="ECO:0000256" key="4">
    <source>
        <dbReference type="ARBA" id="ARBA00023163"/>
    </source>
</evidence>
<evidence type="ECO:0000259" key="5">
    <source>
        <dbReference type="Pfam" id="PF04542"/>
    </source>
</evidence>
<keyword evidence="4" id="KW-0804">Transcription</keyword>
<dbReference type="InterPro" id="IPR036388">
    <property type="entry name" value="WH-like_DNA-bd_sf"/>
</dbReference>
<dbReference type="GO" id="GO:0003677">
    <property type="term" value="F:DNA binding"/>
    <property type="evidence" value="ECO:0007669"/>
    <property type="project" value="InterPro"/>
</dbReference>
<dbReference type="Proteomes" id="UP000198984">
    <property type="component" value="Unassembled WGS sequence"/>
</dbReference>
<evidence type="ECO:0000256" key="2">
    <source>
        <dbReference type="ARBA" id="ARBA00023015"/>
    </source>
</evidence>
<dbReference type="PANTHER" id="PTHR43133:SF46">
    <property type="entry name" value="RNA POLYMERASE SIGMA-70 FACTOR ECF SUBFAMILY"/>
    <property type="match status" value="1"/>
</dbReference>
<dbReference type="NCBIfam" id="TIGR02937">
    <property type="entry name" value="sigma70-ECF"/>
    <property type="match status" value="1"/>
</dbReference>
<reference evidence="7 8" key="1">
    <citation type="submission" date="2016-10" db="EMBL/GenBank/DDBJ databases">
        <authorList>
            <person name="de Groot N.N."/>
        </authorList>
    </citation>
    <scope>NUCLEOTIDE SEQUENCE [LARGE SCALE GENOMIC DNA]</scope>
    <source>
        <strain evidence="7 8">DSM 21039</strain>
    </source>
</reference>
<dbReference type="Pfam" id="PF08281">
    <property type="entry name" value="Sigma70_r4_2"/>
    <property type="match status" value="1"/>
</dbReference>
<keyword evidence="3" id="KW-0731">Sigma factor</keyword>
<keyword evidence="8" id="KW-1185">Reference proteome</keyword>
<gene>
    <name evidence="7" type="ORF">SAMN04488505_11025</name>
</gene>
<dbReference type="SUPFAM" id="SSF88659">
    <property type="entry name" value="Sigma3 and sigma4 domains of RNA polymerase sigma factors"/>
    <property type="match status" value="1"/>
</dbReference>
<dbReference type="InterPro" id="IPR014284">
    <property type="entry name" value="RNA_pol_sigma-70_dom"/>
</dbReference>
<evidence type="ECO:0000313" key="7">
    <source>
        <dbReference type="EMBL" id="SEN38585.1"/>
    </source>
</evidence>
<comment type="similarity">
    <text evidence="1">Belongs to the sigma-70 factor family. ECF subfamily.</text>
</comment>
<accession>A0A1H8G495</accession>
<sequence length="198" mass="23013">MPVMNTDQDLLKKLKEGDEPAFRELYARHNRQVLAFAYHMTHSAIDAEDILQETFLRLWTGREQLPDIMHVGNYLFTIAKNKTLDHLRKVSLQQKLIDQVWANLSETTNDLELQLEARESKNLIQQAVAQLSPQKQTIFQLSRQQGLNHDEIAAQLRLSKSRVKNLLVETLKYIRTYLSQHAVLTAFLFQVACKYLIP</sequence>
<dbReference type="InterPro" id="IPR013324">
    <property type="entry name" value="RNA_pol_sigma_r3/r4-like"/>
</dbReference>
<dbReference type="InterPro" id="IPR007627">
    <property type="entry name" value="RNA_pol_sigma70_r2"/>
</dbReference>
<proteinExistence type="inferred from homology"/>
<evidence type="ECO:0000313" key="8">
    <source>
        <dbReference type="Proteomes" id="UP000198984"/>
    </source>
</evidence>
<dbReference type="InterPro" id="IPR013325">
    <property type="entry name" value="RNA_pol_sigma_r2"/>
</dbReference>
<evidence type="ECO:0000259" key="6">
    <source>
        <dbReference type="Pfam" id="PF08281"/>
    </source>
</evidence>
<dbReference type="PANTHER" id="PTHR43133">
    <property type="entry name" value="RNA POLYMERASE ECF-TYPE SIGMA FACTO"/>
    <property type="match status" value="1"/>
</dbReference>
<feature type="domain" description="RNA polymerase sigma-70 region 2" evidence="5">
    <location>
        <begin position="25"/>
        <end position="89"/>
    </location>
</feature>
<dbReference type="STRING" id="573321.SAMN04488505_11025"/>
<dbReference type="Gene3D" id="1.10.1740.10">
    <property type="match status" value="1"/>
</dbReference>
<dbReference type="OrthoDB" id="799938at2"/>
<evidence type="ECO:0000256" key="3">
    <source>
        <dbReference type="ARBA" id="ARBA00023082"/>
    </source>
</evidence>
<dbReference type="SUPFAM" id="SSF88946">
    <property type="entry name" value="Sigma2 domain of RNA polymerase sigma factors"/>
    <property type="match status" value="1"/>
</dbReference>
<keyword evidence="2" id="KW-0805">Transcription regulation</keyword>
<dbReference type="Pfam" id="PF04542">
    <property type="entry name" value="Sigma70_r2"/>
    <property type="match status" value="1"/>
</dbReference>
<name>A0A1H8G495_9BACT</name>
<evidence type="ECO:0000256" key="1">
    <source>
        <dbReference type="ARBA" id="ARBA00010641"/>
    </source>
</evidence>
<dbReference type="InterPro" id="IPR014327">
    <property type="entry name" value="RNA_pol_sigma70_bacteroid"/>
</dbReference>
<dbReference type="GO" id="GO:0016987">
    <property type="term" value="F:sigma factor activity"/>
    <property type="evidence" value="ECO:0007669"/>
    <property type="project" value="UniProtKB-KW"/>
</dbReference>
<dbReference type="NCBIfam" id="TIGR02985">
    <property type="entry name" value="Sig70_bacteroi1"/>
    <property type="match status" value="1"/>
</dbReference>
<organism evidence="7 8">
    <name type="scientific">Chitinophaga rupis</name>
    <dbReference type="NCBI Taxonomy" id="573321"/>
    <lineage>
        <taxon>Bacteria</taxon>
        <taxon>Pseudomonadati</taxon>
        <taxon>Bacteroidota</taxon>
        <taxon>Chitinophagia</taxon>
        <taxon>Chitinophagales</taxon>
        <taxon>Chitinophagaceae</taxon>
        <taxon>Chitinophaga</taxon>
    </lineage>
</organism>
<dbReference type="RefSeq" id="WP_089919569.1">
    <property type="nucleotide sequence ID" value="NZ_FOBB01000010.1"/>
</dbReference>
<feature type="domain" description="RNA polymerase sigma factor 70 region 4 type 2" evidence="6">
    <location>
        <begin position="122"/>
        <end position="171"/>
    </location>
</feature>
<dbReference type="InterPro" id="IPR013249">
    <property type="entry name" value="RNA_pol_sigma70_r4_t2"/>
</dbReference>
<dbReference type="AlphaFoldDB" id="A0A1H8G495"/>
<protein>
    <submittedName>
        <fullName evidence="7">RNA polymerase sigma-70 factor, ECF subfamily</fullName>
    </submittedName>
</protein>